<evidence type="ECO:0000256" key="1">
    <source>
        <dbReference type="SAM" id="Phobius"/>
    </source>
</evidence>
<feature type="transmembrane region" description="Helical" evidence="1">
    <location>
        <begin position="231"/>
        <end position="253"/>
    </location>
</feature>
<dbReference type="RefSeq" id="WP_259039605.1">
    <property type="nucleotide sequence ID" value="NZ_JANUAL010000001.1"/>
</dbReference>
<dbReference type="PANTHER" id="PTHR30188:SF4">
    <property type="entry name" value="PROTEIN TRIGALACTOSYLDIACYLGLYCEROL 1, CHLOROPLASTIC"/>
    <property type="match status" value="1"/>
</dbReference>
<comment type="caution">
    <text evidence="2">The sequence shown here is derived from an EMBL/GenBank/DDBJ whole genome shotgun (WGS) entry which is preliminary data.</text>
</comment>
<evidence type="ECO:0000313" key="3">
    <source>
        <dbReference type="Proteomes" id="UP001155144"/>
    </source>
</evidence>
<name>A0A9X2V2U9_9BACT</name>
<organism evidence="2 3">
    <name type="scientific">Salinibacter ruber</name>
    <dbReference type="NCBI Taxonomy" id="146919"/>
    <lineage>
        <taxon>Bacteria</taxon>
        <taxon>Pseudomonadati</taxon>
        <taxon>Rhodothermota</taxon>
        <taxon>Rhodothermia</taxon>
        <taxon>Rhodothermales</taxon>
        <taxon>Salinibacteraceae</taxon>
        <taxon>Salinibacter</taxon>
    </lineage>
</organism>
<feature type="transmembrane region" description="Helical" evidence="1">
    <location>
        <begin position="85"/>
        <end position="108"/>
    </location>
</feature>
<dbReference type="GO" id="GO:0005548">
    <property type="term" value="F:phospholipid transporter activity"/>
    <property type="evidence" value="ECO:0007669"/>
    <property type="project" value="TreeGrafter"/>
</dbReference>
<dbReference type="Proteomes" id="UP001155144">
    <property type="component" value="Unassembled WGS sequence"/>
</dbReference>
<feature type="transmembrane region" description="Helical" evidence="1">
    <location>
        <begin position="154"/>
        <end position="174"/>
    </location>
</feature>
<keyword evidence="1" id="KW-1133">Transmembrane helix</keyword>
<dbReference type="InterPro" id="IPR030802">
    <property type="entry name" value="Permease_MalE"/>
</dbReference>
<sequence length="255" mass="26662">MLHTLRAHSVALFRHIGAFLLLMAEAVRSPIYDRATYRQNLARQMRQIGVESLPIVAVAAAFTGGVTTEQTIYQMRYPLIPESTIGAIVVPSVILEFGALITAFILAGRVSARIAAELGSMRIGGQIEALDVMGVSASGYLVLPRVLAGVLTFPLLYVVASTVGSAAGLGIAAASGDVTTAQFLAGARSFFTGFMAVYGLVKAVVFGFLITAIPCYVGFHADGGARGVGRSATRAAVGACMFVLVADYLLALLML</sequence>
<evidence type="ECO:0000313" key="2">
    <source>
        <dbReference type="EMBL" id="MCS4119703.1"/>
    </source>
</evidence>
<feature type="transmembrane region" description="Helical" evidence="1">
    <location>
        <begin position="12"/>
        <end position="31"/>
    </location>
</feature>
<keyword evidence="1" id="KW-0472">Membrane</keyword>
<feature type="transmembrane region" description="Helical" evidence="1">
    <location>
        <begin position="52"/>
        <end position="73"/>
    </location>
</feature>
<gene>
    <name evidence="2" type="ORF">GGP45_000021</name>
</gene>
<dbReference type="Pfam" id="PF02405">
    <property type="entry name" value="MlaE"/>
    <property type="match status" value="1"/>
</dbReference>
<accession>A0A9X2V2U9</accession>
<protein>
    <submittedName>
        <fullName evidence="2">Phospholipid/cholesterol/gamma-HCH transport system permease protein</fullName>
    </submittedName>
</protein>
<feature type="transmembrane region" description="Helical" evidence="1">
    <location>
        <begin position="195"/>
        <end position="219"/>
    </location>
</feature>
<dbReference type="GO" id="GO:0043190">
    <property type="term" value="C:ATP-binding cassette (ABC) transporter complex"/>
    <property type="evidence" value="ECO:0007669"/>
    <property type="project" value="InterPro"/>
</dbReference>
<reference evidence="2" key="1">
    <citation type="submission" date="2022-08" db="EMBL/GenBank/DDBJ databases">
        <title>Genomic Encyclopedia of Type Strains, Phase V (KMG-V): Genome sequencing to study the core and pangenomes of soil and plant-associated prokaryotes.</title>
        <authorList>
            <person name="Whitman W."/>
        </authorList>
    </citation>
    <scope>NUCLEOTIDE SEQUENCE</scope>
    <source>
        <strain evidence="2">SP3026</strain>
    </source>
</reference>
<dbReference type="PANTHER" id="PTHR30188">
    <property type="entry name" value="ABC TRANSPORTER PERMEASE PROTEIN-RELATED"/>
    <property type="match status" value="1"/>
</dbReference>
<keyword evidence="1" id="KW-0812">Transmembrane</keyword>
<proteinExistence type="predicted"/>
<dbReference type="AlphaFoldDB" id="A0A9X2V2U9"/>
<dbReference type="EMBL" id="JANUBL010000001">
    <property type="protein sequence ID" value="MCS4119703.1"/>
    <property type="molecule type" value="Genomic_DNA"/>
</dbReference>